<proteinExistence type="predicted"/>
<dbReference type="InterPro" id="IPR019734">
    <property type="entry name" value="TPR_rpt"/>
</dbReference>
<evidence type="ECO:0000256" key="4">
    <source>
        <dbReference type="PROSITE-ProRule" id="PRU00339"/>
    </source>
</evidence>
<dbReference type="SUPFAM" id="SSF53335">
    <property type="entry name" value="S-adenosyl-L-methionine-dependent methyltransferases"/>
    <property type="match status" value="1"/>
</dbReference>
<evidence type="ECO:0000259" key="5">
    <source>
        <dbReference type="Pfam" id="PF08242"/>
    </source>
</evidence>
<dbReference type="SMART" id="SM00028">
    <property type="entry name" value="TPR"/>
    <property type="match status" value="2"/>
</dbReference>
<dbReference type="Gene3D" id="1.25.40.10">
    <property type="entry name" value="Tetratricopeptide repeat domain"/>
    <property type="match status" value="1"/>
</dbReference>
<organism evidence="6 7">
    <name type="scientific">Salipiger marinus</name>
    <dbReference type="NCBI Taxonomy" id="555512"/>
    <lineage>
        <taxon>Bacteria</taxon>
        <taxon>Pseudomonadati</taxon>
        <taxon>Pseudomonadota</taxon>
        <taxon>Alphaproteobacteria</taxon>
        <taxon>Rhodobacterales</taxon>
        <taxon>Roseobacteraceae</taxon>
        <taxon>Salipiger</taxon>
    </lineage>
</organism>
<reference evidence="6 7" key="1">
    <citation type="submission" date="2016-10" db="EMBL/GenBank/DDBJ databases">
        <authorList>
            <person name="de Groot N.N."/>
        </authorList>
    </citation>
    <scope>NUCLEOTIDE SEQUENCE [LARGE SCALE GENOMIC DNA]</scope>
    <source>
        <strain evidence="6 7">DSM 26424</strain>
    </source>
</reference>
<evidence type="ECO:0000256" key="1">
    <source>
        <dbReference type="ARBA" id="ARBA00022603"/>
    </source>
</evidence>
<dbReference type="Gene3D" id="3.40.50.150">
    <property type="entry name" value="Vaccinia Virus protein VP39"/>
    <property type="match status" value="1"/>
</dbReference>
<feature type="repeat" description="TPR" evidence="4">
    <location>
        <begin position="47"/>
        <end position="80"/>
    </location>
</feature>
<dbReference type="PANTHER" id="PTHR43464">
    <property type="entry name" value="METHYLTRANSFERASE"/>
    <property type="match status" value="1"/>
</dbReference>
<dbReference type="InterPro" id="IPR013217">
    <property type="entry name" value="Methyltransf_12"/>
</dbReference>
<dbReference type="OrthoDB" id="9765084at2"/>
<dbReference type="GO" id="GO:0032259">
    <property type="term" value="P:methylation"/>
    <property type="evidence" value="ECO:0007669"/>
    <property type="project" value="UniProtKB-KW"/>
</dbReference>
<keyword evidence="4" id="KW-0802">TPR repeat</keyword>
<keyword evidence="1 6" id="KW-0489">Methyltransferase</keyword>
<dbReference type="Pfam" id="PF14559">
    <property type="entry name" value="TPR_19"/>
    <property type="match status" value="1"/>
</dbReference>
<dbReference type="Pfam" id="PF08242">
    <property type="entry name" value="Methyltransf_12"/>
    <property type="match status" value="1"/>
</dbReference>
<keyword evidence="3" id="KW-0949">S-adenosyl-L-methionine</keyword>
<sequence>MVGTPFPSGQPDADRRASFAETLVHLGDLAGALEVLSGALDLAPGWAAGWFRLGELHEMAGDRVAAMAALDRAVTADPRDPLGAGLKRDLLSGQAVSETMPPAFVELLFDQYAPRFEASLVDRLGYCGPAWILHELDRTGFGRAARALDLGCGTGLAGEVLRPRCDWLEGCDLSGGMLAEAQAKGLYDQLEKRDIATLDLGPARYDLIVAADVFIYLGALERIIGWCAGSLAPGGRLAFTVELGEAPVTLRESRRFAHSRSYVAGLMQDAGFGAVQLAEGVLRQDRGAGIVALCVVAGHSAFSYDREGDGETEALA</sequence>
<evidence type="ECO:0000256" key="3">
    <source>
        <dbReference type="ARBA" id="ARBA00022691"/>
    </source>
</evidence>
<evidence type="ECO:0000313" key="7">
    <source>
        <dbReference type="Proteomes" id="UP000199093"/>
    </source>
</evidence>
<protein>
    <submittedName>
        <fullName evidence="6">Predicted methyltransferase, contains TPR repeat</fullName>
    </submittedName>
</protein>
<dbReference type="AlphaFoldDB" id="A0A1G8IRG4"/>
<accession>A0A1G8IRG4</accession>
<dbReference type="STRING" id="555512.SAMN04487993_100264"/>
<dbReference type="CDD" id="cd02440">
    <property type="entry name" value="AdoMet_MTases"/>
    <property type="match status" value="1"/>
</dbReference>
<keyword evidence="2 6" id="KW-0808">Transferase</keyword>
<evidence type="ECO:0000256" key="2">
    <source>
        <dbReference type="ARBA" id="ARBA00022679"/>
    </source>
</evidence>
<gene>
    <name evidence="6" type="ORF">SAMN04487993_100264</name>
</gene>
<keyword evidence="7" id="KW-1185">Reference proteome</keyword>
<dbReference type="RefSeq" id="WP_089843180.1">
    <property type="nucleotide sequence ID" value="NZ_FNEJ01000002.1"/>
</dbReference>
<dbReference type="PROSITE" id="PS50005">
    <property type="entry name" value="TPR"/>
    <property type="match status" value="1"/>
</dbReference>
<feature type="domain" description="Methyltransferase type 12" evidence="5">
    <location>
        <begin position="148"/>
        <end position="237"/>
    </location>
</feature>
<name>A0A1G8IRG4_9RHOB</name>
<dbReference type="SUPFAM" id="SSF48452">
    <property type="entry name" value="TPR-like"/>
    <property type="match status" value="1"/>
</dbReference>
<dbReference type="EMBL" id="FNEJ01000002">
    <property type="protein sequence ID" value="SDI21347.1"/>
    <property type="molecule type" value="Genomic_DNA"/>
</dbReference>
<dbReference type="InterPro" id="IPR029063">
    <property type="entry name" value="SAM-dependent_MTases_sf"/>
</dbReference>
<evidence type="ECO:0000313" key="6">
    <source>
        <dbReference type="EMBL" id="SDI21347.1"/>
    </source>
</evidence>
<dbReference type="GO" id="GO:0008168">
    <property type="term" value="F:methyltransferase activity"/>
    <property type="evidence" value="ECO:0007669"/>
    <property type="project" value="UniProtKB-KW"/>
</dbReference>
<dbReference type="Proteomes" id="UP000199093">
    <property type="component" value="Unassembled WGS sequence"/>
</dbReference>
<dbReference type="InterPro" id="IPR011990">
    <property type="entry name" value="TPR-like_helical_dom_sf"/>
</dbReference>
<dbReference type="PANTHER" id="PTHR43464:SF19">
    <property type="entry name" value="UBIQUINONE BIOSYNTHESIS O-METHYLTRANSFERASE, MITOCHONDRIAL"/>
    <property type="match status" value="1"/>
</dbReference>